<dbReference type="GO" id="GO:0031119">
    <property type="term" value="P:tRNA pseudouridine synthesis"/>
    <property type="evidence" value="ECO:0007669"/>
    <property type="project" value="InterPro"/>
</dbReference>
<dbReference type="InterPro" id="IPR020095">
    <property type="entry name" value="PsdUridine_synth_TruA_C"/>
</dbReference>
<evidence type="ECO:0000256" key="9">
    <source>
        <dbReference type="ARBA" id="ARBA00036943"/>
    </source>
</evidence>
<feature type="active site" description="Nucleophile" evidence="14">
    <location>
        <position position="216"/>
    </location>
</feature>
<dbReference type="Gene3D" id="3.30.70.660">
    <property type="entry name" value="Pseudouridine synthase I, catalytic domain, C-terminal subdomain"/>
    <property type="match status" value="1"/>
</dbReference>
<dbReference type="CDD" id="cd02568">
    <property type="entry name" value="PseudoU_synth_PUS1_PUS2"/>
    <property type="match status" value="1"/>
</dbReference>
<evidence type="ECO:0000256" key="8">
    <source>
        <dbReference type="ARBA" id="ARBA00023242"/>
    </source>
</evidence>
<dbReference type="Gene3D" id="3.30.70.580">
    <property type="entry name" value="Pseudouridine synthase I, catalytic domain, N-terminal subdomain"/>
    <property type="match status" value="1"/>
</dbReference>
<reference evidence="18 19" key="1">
    <citation type="journal article" date="2018" name="Nat. Ecol. Evol.">
        <title>Pezizomycetes genomes reveal the molecular basis of ectomycorrhizal truffle lifestyle.</title>
        <authorList>
            <person name="Murat C."/>
            <person name="Payen T."/>
            <person name="Noel B."/>
            <person name="Kuo A."/>
            <person name="Morin E."/>
            <person name="Chen J."/>
            <person name="Kohler A."/>
            <person name="Krizsan K."/>
            <person name="Balestrini R."/>
            <person name="Da Silva C."/>
            <person name="Montanini B."/>
            <person name="Hainaut M."/>
            <person name="Levati E."/>
            <person name="Barry K.W."/>
            <person name="Belfiori B."/>
            <person name="Cichocki N."/>
            <person name="Clum A."/>
            <person name="Dockter R.B."/>
            <person name="Fauchery L."/>
            <person name="Guy J."/>
            <person name="Iotti M."/>
            <person name="Le Tacon F."/>
            <person name="Lindquist E.A."/>
            <person name="Lipzen A."/>
            <person name="Malagnac F."/>
            <person name="Mello A."/>
            <person name="Molinier V."/>
            <person name="Miyauchi S."/>
            <person name="Poulain J."/>
            <person name="Riccioni C."/>
            <person name="Rubini A."/>
            <person name="Sitrit Y."/>
            <person name="Splivallo R."/>
            <person name="Traeger S."/>
            <person name="Wang M."/>
            <person name="Zifcakova L."/>
            <person name="Wipf D."/>
            <person name="Zambonelli A."/>
            <person name="Paolocci F."/>
            <person name="Nowrousian M."/>
            <person name="Ottonello S."/>
            <person name="Baldrian P."/>
            <person name="Spatafora J.W."/>
            <person name="Henrissat B."/>
            <person name="Nagy L.G."/>
            <person name="Aury J.M."/>
            <person name="Wincker P."/>
            <person name="Grigoriev I.V."/>
            <person name="Bonfante P."/>
            <person name="Martin F.M."/>
        </authorList>
    </citation>
    <scope>NUCLEOTIDE SEQUENCE [LARGE SCALE GENOMIC DNA]</scope>
    <source>
        <strain evidence="18 19">RN42</strain>
    </source>
</reference>
<feature type="binding site" evidence="15">
    <location>
        <position position="272"/>
    </location>
    <ligand>
        <name>substrate</name>
    </ligand>
</feature>
<feature type="compositionally biased region" description="Basic and acidic residues" evidence="16">
    <location>
        <begin position="130"/>
        <end position="141"/>
    </location>
</feature>
<dbReference type="GO" id="GO:0006397">
    <property type="term" value="P:mRNA processing"/>
    <property type="evidence" value="ECO:0007669"/>
    <property type="project" value="UniProtKB-KW"/>
</dbReference>
<evidence type="ECO:0000256" key="6">
    <source>
        <dbReference type="ARBA" id="ARBA00022694"/>
    </source>
</evidence>
<evidence type="ECO:0000256" key="14">
    <source>
        <dbReference type="PIRSR" id="PIRSR641708-1"/>
    </source>
</evidence>
<dbReference type="PANTHER" id="PTHR11142">
    <property type="entry name" value="PSEUDOURIDYLATE SYNTHASE"/>
    <property type="match status" value="1"/>
</dbReference>
<dbReference type="FunFam" id="3.30.70.580:FF:000002">
    <property type="entry name" value="tRNA pseudouridine synthase"/>
    <property type="match status" value="1"/>
</dbReference>
<dbReference type="SUPFAM" id="SSF55120">
    <property type="entry name" value="Pseudouridine synthase"/>
    <property type="match status" value="1"/>
</dbReference>
<accession>A0A3N4I0L9</accession>
<evidence type="ECO:0000256" key="2">
    <source>
        <dbReference type="ARBA" id="ARBA00001832"/>
    </source>
</evidence>
<dbReference type="GO" id="GO:0003723">
    <property type="term" value="F:RNA binding"/>
    <property type="evidence" value="ECO:0007669"/>
    <property type="project" value="InterPro"/>
</dbReference>
<dbReference type="NCBIfam" id="TIGR00071">
    <property type="entry name" value="hisT_truA"/>
    <property type="match status" value="1"/>
</dbReference>
<dbReference type="InterPro" id="IPR020094">
    <property type="entry name" value="TruA/RsuA/RluB/E/F_N"/>
</dbReference>
<dbReference type="AlphaFoldDB" id="A0A3N4I0L9"/>
<evidence type="ECO:0000259" key="17">
    <source>
        <dbReference type="Pfam" id="PF01416"/>
    </source>
</evidence>
<evidence type="ECO:0000313" key="19">
    <source>
        <dbReference type="Proteomes" id="UP000275078"/>
    </source>
</evidence>
<comment type="catalytic activity">
    <reaction evidence="2">
        <text>uridine in snRNA = pseudouridine in snRNA</text>
        <dbReference type="Rhea" id="RHEA:51124"/>
        <dbReference type="Rhea" id="RHEA-COMP:12891"/>
        <dbReference type="Rhea" id="RHEA-COMP:12892"/>
        <dbReference type="ChEBI" id="CHEBI:65314"/>
        <dbReference type="ChEBI" id="CHEBI:65315"/>
    </reaction>
</comment>
<proteinExistence type="inferred from homology"/>
<comment type="subcellular location">
    <subcellularLocation>
        <location evidence="3">Nucleus</location>
    </subcellularLocation>
</comment>
<keyword evidence="19" id="KW-1185">Reference proteome</keyword>
<comment type="catalytic activity">
    <reaction evidence="1">
        <text>a uridine in mRNA = a pseudouridine in mRNA</text>
        <dbReference type="Rhea" id="RHEA:56644"/>
        <dbReference type="Rhea" id="RHEA-COMP:14658"/>
        <dbReference type="Rhea" id="RHEA-COMP:14659"/>
        <dbReference type="ChEBI" id="CHEBI:65314"/>
        <dbReference type="ChEBI" id="CHEBI:65315"/>
    </reaction>
</comment>
<feature type="domain" description="Pseudouridine synthase I TruA alpha/beta" evidence="17">
    <location>
        <begin position="401"/>
        <end position="505"/>
    </location>
</feature>
<dbReference type="InterPro" id="IPR020103">
    <property type="entry name" value="PsdUridine_synth_cat_dom_sf"/>
</dbReference>
<evidence type="ECO:0000256" key="4">
    <source>
        <dbReference type="ARBA" id="ARBA00009375"/>
    </source>
</evidence>
<evidence type="ECO:0000256" key="11">
    <source>
        <dbReference type="ARBA" id="ARBA00073968"/>
    </source>
</evidence>
<dbReference type="EMBL" id="ML119705">
    <property type="protein sequence ID" value="RPA78946.1"/>
    <property type="molecule type" value="Genomic_DNA"/>
</dbReference>
<dbReference type="GO" id="GO:0005634">
    <property type="term" value="C:nucleus"/>
    <property type="evidence" value="ECO:0007669"/>
    <property type="project" value="UniProtKB-SubCell"/>
</dbReference>
<keyword evidence="8" id="KW-0539">Nucleus</keyword>
<comment type="similarity">
    <text evidence="4">Belongs to the tRNA pseudouridine synthase TruA family.</text>
</comment>
<evidence type="ECO:0000256" key="3">
    <source>
        <dbReference type="ARBA" id="ARBA00004123"/>
    </source>
</evidence>
<feature type="compositionally biased region" description="Basic and acidic residues" evidence="16">
    <location>
        <begin position="46"/>
        <end position="76"/>
    </location>
</feature>
<feature type="compositionally biased region" description="Polar residues" evidence="16">
    <location>
        <begin position="1"/>
        <end position="30"/>
    </location>
</feature>
<evidence type="ECO:0000256" key="5">
    <source>
        <dbReference type="ARBA" id="ARBA00022664"/>
    </source>
</evidence>
<evidence type="ECO:0000256" key="1">
    <source>
        <dbReference type="ARBA" id="ARBA00001166"/>
    </source>
</evidence>
<sequence length="609" mass="68221">MSEPASTSDIATANQPTNTETEQKGVQNVVDTVIQDAGDKATTSEPKGDSAVDAPKAEEKVLGGGDEPRGVKRPGDGGEGTVPESDDAPAKTGDSRGANTERKTNNRPQNLSRSARKKQKTDSSAQKTDWASRDRRVKPENPDDAAEVEAEERRPKRKVAVYIGYTGTGYKGMQFNPPNPTIEGDLFDAFIKAGAVSKANSNDPKKSAFARCARTDKGVHAAGNLISLKMIIEDEDILEKINSHLPETIRVWGIQRTTGSFSCYQLCDSRKYEYLLPSHVFLPPHPSSFLGKQLRLWAEKEGKMAEWEEEQKDVSYFWDTVKAKVQPLLEGQDAETVAAALEAVVSDDEAEATGEPDQGLTKPKKKIDKELYKKIRAVHIAEKKAYRCSPERLERLRSMLAMYVGTKNFHNYTINKSFKDASAKRHIKSFVALDPIIVGDTEWIRTRVHGQSFMMHQIRKMIGMAMLVIRCGTDPSIIEESYTSKVMPIPKAPGIGLFLDRPVFDTYNKKAALHNKDAINFDNFEEKIEAFKRDRIYKTLYEEEESANLYHTFCSFIDNFRDPTFLYLTAGRWKAVQEMRDLMKAQGLKTSEAPQILGKEGDDDNIEFE</sequence>
<organism evidence="18 19">
    <name type="scientific">Ascobolus immersus RN42</name>
    <dbReference type="NCBI Taxonomy" id="1160509"/>
    <lineage>
        <taxon>Eukaryota</taxon>
        <taxon>Fungi</taxon>
        <taxon>Dikarya</taxon>
        <taxon>Ascomycota</taxon>
        <taxon>Pezizomycotina</taxon>
        <taxon>Pezizomycetes</taxon>
        <taxon>Pezizales</taxon>
        <taxon>Ascobolaceae</taxon>
        <taxon>Ascobolus</taxon>
    </lineage>
</organism>
<evidence type="ECO:0000256" key="13">
    <source>
        <dbReference type="ARBA" id="ARBA00080858"/>
    </source>
</evidence>
<keyword evidence="6" id="KW-0819">tRNA processing</keyword>
<keyword evidence="7" id="KW-0413">Isomerase</keyword>
<evidence type="ECO:0000256" key="12">
    <source>
        <dbReference type="ARBA" id="ARBA00079072"/>
    </source>
</evidence>
<keyword evidence="5" id="KW-0507">mRNA processing</keyword>
<gene>
    <name evidence="18" type="ORF">BJ508DRAFT_416291</name>
</gene>
<evidence type="ECO:0000256" key="7">
    <source>
        <dbReference type="ARBA" id="ARBA00023235"/>
    </source>
</evidence>
<dbReference type="InterPro" id="IPR001406">
    <property type="entry name" value="PsdUridine_synth_TruA"/>
</dbReference>
<dbReference type="Proteomes" id="UP000275078">
    <property type="component" value="Unassembled WGS sequence"/>
</dbReference>
<evidence type="ECO:0000256" key="15">
    <source>
        <dbReference type="PIRSR" id="PIRSR641708-2"/>
    </source>
</evidence>
<evidence type="ECO:0000256" key="10">
    <source>
        <dbReference type="ARBA" id="ARBA00053072"/>
    </source>
</evidence>
<dbReference type="STRING" id="1160509.A0A3N4I0L9"/>
<evidence type="ECO:0000256" key="16">
    <source>
        <dbReference type="SAM" id="MobiDB-lite"/>
    </source>
</evidence>
<evidence type="ECO:0000313" key="18">
    <source>
        <dbReference type="EMBL" id="RPA78946.1"/>
    </source>
</evidence>
<dbReference type="PANTHER" id="PTHR11142:SF4">
    <property type="entry name" value="PSEUDOURIDYLATE SYNTHASE 1 HOMOLOG"/>
    <property type="match status" value="1"/>
</dbReference>
<dbReference type="GO" id="GO:0031120">
    <property type="term" value="P:snRNA pseudouridine synthesis"/>
    <property type="evidence" value="ECO:0007669"/>
    <property type="project" value="UniProtKB-ARBA"/>
</dbReference>
<name>A0A3N4I0L9_ASCIM</name>
<dbReference type="OrthoDB" id="10256309at2759"/>
<feature type="region of interest" description="Disordered" evidence="16">
    <location>
        <begin position="1"/>
        <end position="154"/>
    </location>
</feature>
<dbReference type="GO" id="GO:1990481">
    <property type="term" value="P:mRNA pseudouridine synthesis"/>
    <property type="evidence" value="ECO:0007669"/>
    <property type="project" value="TreeGrafter"/>
</dbReference>
<comment type="function">
    <text evidence="10">Formation of pseudouridine at positions 27 and 28 in the anticodon stem and loop of transfer RNAs; at positions 34 and 36 of intron-containing precursor tRNA(Ile) and at position 35 in the intron-containing tRNA(Tyr). Catalyzes pseudouridylation at position 44 in U2 snRNA. Also catalyzes pseudouridylation of mRNAs.</text>
</comment>
<dbReference type="InterPro" id="IPR041708">
    <property type="entry name" value="PUS1/PUS2-like"/>
</dbReference>
<dbReference type="Pfam" id="PF01416">
    <property type="entry name" value="PseudoU_synth_1"/>
    <property type="match status" value="1"/>
</dbReference>
<dbReference type="FunFam" id="3.30.70.660:FF:000002">
    <property type="entry name" value="tRNA pseudouridine synthase"/>
    <property type="match status" value="1"/>
</dbReference>
<dbReference type="InterPro" id="IPR020097">
    <property type="entry name" value="PsdUridine_synth_TruA_a/b_dom"/>
</dbReference>
<dbReference type="GO" id="GO:0009982">
    <property type="term" value="F:pseudouridine synthase activity"/>
    <property type="evidence" value="ECO:0007669"/>
    <property type="project" value="InterPro"/>
</dbReference>
<comment type="catalytic activity">
    <reaction evidence="9">
        <text>a uridine in tRNA = a pseudouridine in tRNA</text>
        <dbReference type="Rhea" id="RHEA:54572"/>
        <dbReference type="Rhea" id="RHEA-COMP:13339"/>
        <dbReference type="Rhea" id="RHEA-COMP:13934"/>
        <dbReference type="ChEBI" id="CHEBI:65314"/>
        <dbReference type="ChEBI" id="CHEBI:65315"/>
    </reaction>
</comment>
<protein>
    <recommendedName>
        <fullName evidence="11">tRNA pseudouridine synthase 1</fullName>
    </recommendedName>
    <alternativeName>
        <fullName evidence="12">tRNA pseudouridylate synthase 1</fullName>
    </alternativeName>
    <alternativeName>
        <fullName evidence="13">tRNA-uridine isomerase 1</fullName>
    </alternativeName>
</protein>